<dbReference type="Proteomes" id="UP000285610">
    <property type="component" value="Unassembled WGS sequence"/>
</dbReference>
<reference evidence="2 3" key="1">
    <citation type="submission" date="2018-08" db="EMBL/GenBank/DDBJ databases">
        <title>A genome reference for cultivated species of the human gut microbiota.</title>
        <authorList>
            <person name="Zou Y."/>
            <person name="Xue W."/>
            <person name="Luo G."/>
        </authorList>
    </citation>
    <scope>NUCLEOTIDE SEQUENCE [LARGE SCALE GENOMIC DNA]</scope>
    <source>
        <strain evidence="2 3">AF33-12</strain>
    </source>
</reference>
<evidence type="ECO:0000256" key="1">
    <source>
        <dbReference type="SAM" id="MobiDB-lite"/>
    </source>
</evidence>
<feature type="compositionally biased region" description="Basic and acidic residues" evidence="1">
    <location>
        <begin position="90"/>
        <end position="105"/>
    </location>
</feature>
<proteinExistence type="predicted"/>
<evidence type="ECO:0000313" key="2">
    <source>
        <dbReference type="EMBL" id="RHM74032.1"/>
    </source>
</evidence>
<organism evidence="2 3">
    <name type="scientific">Mediterraneibacter gnavus</name>
    <name type="common">Ruminococcus gnavus</name>
    <dbReference type="NCBI Taxonomy" id="33038"/>
    <lineage>
        <taxon>Bacteria</taxon>
        <taxon>Bacillati</taxon>
        <taxon>Bacillota</taxon>
        <taxon>Clostridia</taxon>
        <taxon>Lachnospirales</taxon>
        <taxon>Lachnospiraceae</taxon>
        <taxon>Mediterraneibacter</taxon>
    </lineage>
</organism>
<comment type="caution">
    <text evidence="2">The sequence shown here is derived from an EMBL/GenBank/DDBJ whole genome shotgun (WGS) entry which is preliminary data.</text>
</comment>
<name>A0A415S832_MEDGN</name>
<feature type="region of interest" description="Disordered" evidence="1">
    <location>
        <begin position="90"/>
        <end position="203"/>
    </location>
</feature>
<evidence type="ECO:0000313" key="3">
    <source>
        <dbReference type="Proteomes" id="UP000285610"/>
    </source>
</evidence>
<gene>
    <name evidence="2" type="ORF">DWZ50_11945</name>
</gene>
<dbReference type="AlphaFoldDB" id="A0A415S832"/>
<accession>A0A415S832</accession>
<feature type="compositionally biased region" description="Low complexity" evidence="1">
    <location>
        <begin position="106"/>
        <end position="166"/>
    </location>
</feature>
<sequence>MKNYFIEDYDKTIDDISAKVGDINSFNNREDLSSYVTALNDLKTTIQSEYENYNVIDEEKFNTYSNTIDTTVASFNDRIASIEKEEEAARIAAEEEAKRQAEEAAKNSNNGNGSSSSGNSNYSDSNSGSSSNSYSSGGSSNSYSGGSSSSVQSSSSSGSGNISGSGWVEDPDGTRHNFTNINGDIYDENGNYEGNIDEWLDNN</sequence>
<protein>
    <submittedName>
        <fullName evidence="2">Uncharacterized protein</fullName>
    </submittedName>
</protein>
<dbReference type="EMBL" id="QRQE01000029">
    <property type="protein sequence ID" value="RHM74032.1"/>
    <property type="molecule type" value="Genomic_DNA"/>
</dbReference>